<proteinExistence type="predicted"/>
<accession>A0A0A9F8N4</accession>
<organism evidence="1">
    <name type="scientific">Arundo donax</name>
    <name type="common">Giant reed</name>
    <name type="synonym">Donax arundinaceus</name>
    <dbReference type="NCBI Taxonomy" id="35708"/>
    <lineage>
        <taxon>Eukaryota</taxon>
        <taxon>Viridiplantae</taxon>
        <taxon>Streptophyta</taxon>
        <taxon>Embryophyta</taxon>
        <taxon>Tracheophyta</taxon>
        <taxon>Spermatophyta</taxon>
        <taxon>Magnoliopsida</taxon>
        <taxon>Liliopsida</taxon>
        <taxon>Poales</taxon>
        <taxon>Poaceae</taxon>
        <taxon>PACMAD clade</taxon>
        <taxon>Arundinoideae</taxon>
        <taxon>Arundineae</taxon>
        <taxon>Arundo</taxon>
    </lineage>
</organism>
<reference evidence="1" key="1">
    <citation type="submission" date="2014-09" db="EMBL/GenBank/DDBJ databases">
        <authorList>
            <person name="Magalhaes I.L.F."/>
            <person name="Oliveira U."/>
            <person name="Santos F.R."/>
            <person name="Vidigal T.H.D.A."/>
            <person name="Brescovit A.D."/>
            <person name="Santos A.J."/>
        </authorList>
    </citation>
    <scope>NUCLEOTIDE SEQUENCE</scope>
    <source>
        <tissue evidence="1">Shoot tissue taken approximately 20 cm above the soil surface</tissue>
    </source>
</reference>
<evidence type="ECO:0000313" key="1">
    <source>
        <dbReference type="EMBL" id="JAE07569.1"/>
    </source>
</evidence>
<protein>
    <submittedName>
        <fullName evidence="1">Uncharacterized protein</fullName>
    </submittedName>
</protein>
<dbReference type="EMBL" id="GBRH01190327">
    <property type="protein sequence ID" value="JAE07569.1"/>
    <property type="molecule type" value="Transcribed_RNA"/>
</dbReference>
<name>A0A0A9F8N4_ARUDO</name>
<reference evidence="1" key="2">
    <citation type="journal article" date="2015" name="Data Brief">
        <title>Shoot transcriptome of the giant reed, Arundo donax.</title>
        <authorList>
            <person name="Barrero R.A."/>
            <person name="Guerrero F.D."/>
            <person name="Moolhuijzen P."/>
            <person name="Goolsby J.A."/>
            <person name="Tidwell J."/>
            <person name="Bellgard S.E."/>
            <person name="Bellgard M.I."/>
        </authorList>
    </citation>
    <scope>NUCLEOTIDE SEQUENCE</scope>
    <source>
        <tissue evidence="1">Shoot tissue taken approximately 20 cm above the soil surface</tissue>
    </source>
</reference>
<dbReference type="AlphaFoldDB" id="A0A0A9F8N4"/>
<sequence>MHEFANAVVPSLIPSVIERIWLNL</sequence>